<dbReference type="GeneID" id="79268114"/>
<evidence type="ECO:0000313" key="1">
    <source>
        <dbReference type="EMBL" id="MFC7236396.1"/>
    </source>
</evidence>
<evidence type="ECO:0000313" key="2">
    <source>
        <dbReference type="Proteomes" id="UP001596398"/>
    </source>
</evidence>
<gene>
    <name evidence="1" type="ORF">ACFQJ4_13845</name>
</gene>
<keyword evidence="2" id="KW-1185">Reference proteome</keyword>
<dbReference type="EMBL" id="JBHTAP010000001">
    <property type="protein sequence ID" value="MFC7236396.1"/>
    <property type="molecule type" value="Genomic_DNA"/>
</dbReference>
<sequence>MSATLVFALIALVVVVLVLFWLATAHYVGEVLSDSKDDGHGGAGH</sequence>
<accession>A0ABD5ZSX9</accession>
<proteinExistence type="predicted"/>
<reference evidence="1 2" key="1">
    <citation type="journal article" date="2019" name="Int. J. Syst. Evol. Microbiol.">
        <title>The Global Catalogue of Microorganisms (GCM) 10K type strain sequencing project: providing services to taxonomists for standard genome sequencing and annotation.</title>
        <authorList>
            <consortium name="The Broad Institute Genomics Platform"/>
            <consortium name="The Broad Institute Genome Sequencing Center for Infectious Disease"/>
            <person name="Wu L."/>
            <person name="Ma J."/>
        </authorList>
    </citation>
    <scope>NUCLEOTIDE SEQUENCE [LARGE SCALE GENOMIC DNA]</scope>
    <source>
        <strain evidence="1 2">DT85</strain>
    </source>
</reference>
<organism evidence="1 2">
    <name type="scientific">Halosegnis marinus</name>
    <dbReference type="NCBI Taxonomy" id="3034023"/>
    <lineage>
        <taxon>Archaea</taxon>
        <taxon>Methanobacteriati</taxon>
        <taxon>Methanobacteriota</taxon>
        <taxon>Stenosarchaea group</taxon>
        <taxon>Halobacteria</taxon>
        <taxon>Halobacteriales</taxon>
        <taxon>Natronomonadaceae</taxon>
        <taxon>Halosegnis</taxon>
    </lineage>
</organism>
<dbReference type="AlphaFoldDB" id="A0ABD5ZSX9"/>
<name>A0ABD5ZSX9_9EURY</name>
<dbReference type="Proteomes" id="UP001596398">
    <property type="component" value="Unassembled WGS sequence"/>
</dbReference>
<dbReference type="RefSeq" id="WP_276234553.1">
    <property type="nucleotide sequence ID" value="NZ_CP119802.1"/>
</dbReference>
<protein>
    <submittedName>
        <fullName evidence="1">Uncharacterized protein</fullName>
    </submittedName>
</protein>
<comment type="caution">
    <text evidence="1">The sequence shown here is derived from an EMBL/GenBank/DDBJ whole genome shotgun (WGS) entry which is preliminary data.</text>
</comment>